<keyword evidence="3" id="KW-1185">Reference proteome</keyword>
<dbReference type="Proteomes" id="UP000663918">
    <property type="component" value="Chromosome"/>
</dbReference>
<gene>
    <name evidence="2" type="ORF">IFJ75_16555</name>
</gene>
<dbReference type="KEGG" id="bgoe:IFJ75_16555"/>
<name>A0A975H067_9CAUL</name>
<feature type="transmembrane region" description="Helical" evidence="1">
    <location>
        <begin position="40"/>
        <end position="63"/>
    </location>
</feature>
<keyword evidence="1" id="KW-1133">Transmembrane helix</keyword>
<keyword evidence="1" id="KW-0812">Transmembrane</keyword>
<evidence type="ECO:0000313" key="3">
    <source>
        <dbReference type="Proteomes" id="UP000663918"/>
    </source>
</evidence>
<accession>A0A975H067</accession>
<dbReference type="AlphaFoldDB" id="A0A975H067"/>
<reference evidence="2" key="1">
    <citation type="submission" date="2020-09" db="EMBL/GenBank/DDBJ databases">
        <title>Brevundimonas sp. LVF2 isolated from a puddle in Goettingen, Germany.</title>
        <authorList>
            <person name="Friedrich I."/>
            <person name="Klassen A."/>
            <person name="Hannes N."/>
            <person name="Schneider D."/>
            <person name="Hertel R."/>
            <person name="Daniel R."/>
        </authorList>
    </citation>
    <scope>NUCLEOTIDE SEQUENCE</scope>
    <source>
        <strain evidence="2">LVF2</strain>
    </source>
</reference>
<keyword evidence="1" id="KW-0472">Membrane</keyword>
<dbReference type="EMBL" id="CP062222">
    <property type="protein sequence ID" value="QTC93385.1"/>
    <property type="molecule type" value="Genomic_DNA"/>
</dbReference>
<proteinExistence type="predicted"/>
<organism evidence="2 3">
    <name type="scientific">Brevundimonas goettingensis</name>
    <dbReference type="NCBI Taxonomy" id="2774190"/>
    <lineage>
        <taxon>Bacteria</taxon>
        <taxon>Pseudomonadati</taxon>
        <taxon>Pseudomonadota</taxon>
        <taxon>Alphaproteobacteria</taxon>
        <taxon>Caulobacterales</taxon>
        <taxon>Caulobacteraceae</taxon>
        <taxon>Brevundimonas</taxon>
    </lineage>
</organism>
<evidence type="ECO:0000256" key="1">
    <source>
        <dbReference type="SAM" id="Phobius"/>
    </source>
</evidence>
<evidence type="ECO:0000313" key="2">
    <source>
        <dbReference type="EMBL" id="QTC93385.1"/>
    </source>
</evidence>
<sequence length="136" mass="14212">MGKGLVKKLVAGLAAAASAFVAVIALGATLFYALCLVLPALGAAAITFAVFAAVTALIAVIFLNAGGDHHHDDDEDEPESFAQKAVHLLRERPILGAAGGLGILFFLLRNPALAAIAASMITEKRMESRGYGRRRR</sequence>
<feature type="transmembrane region" description="Helical" evidence="1">
    <location>
        <begin position="12"/>
        <end position="34"/>
    </location>
</feature>
<feature type="transmembrane region" description="Helical" evidence="1">
    <location>
        <begin position="94"/>
        <end position="121"/>
    </location>
</feature>
<protein>
    <submittedName>
        <fullName evidence="2">Uncharacterized protein</fullName>
    </submittedName>
</protein>